<dbReference type="Gene3D" id="3.40.50.300">
    <property type="entry name" value="P-loop containing nucleotide triphosphate hydrolases"/>
    <property type="match status" value="1"/>
</dbReference>
<feature type="binding site" evidence="10">
    <location>
        <position position="284"/>
    </location>
    <ligand>
        <name>Zn(2+)</name>
        <dbReference type="ChEBI" id="CHEBI:29105"/>
    </ligand>
</feature>
<dbReference type="GO" id="GO:0005525">
    <property type="term" value="F:GTP binding"/>
    <property type="evidence" value="ECO:0007669"/>
    <property type="project" value="UniProtKB-UniRule"/>
</dbReference>
<keyword evidence="2 10" id="KW-0690">Ribosome biogenesis</keyword>
<evidence type="ECO:0000256" key="10">
    <source>
        <dbReference type="HAMAP-Rule" id="MF_01820"/>
    </source>
</evidence>
<dbReference type="GO" id="GO:0046872">
    <property type="term" value="F:metal ion binding"/>
    <property type="evidence" value="ECO:0007669"/>
    <property type="project" value="UniProtKB-KW"/>
</dbReference>
<dbReference type="PANTHER" id="PTHR32120">
    <property type="entry name" value="SMALL RIBOSOMAL SUBUNIT BIOGENESIS GTPASE RSGA"/>
    <property type="match status" value="1"/>
</dbReference>
<evidence type="ECO:0000256" key="5">
    <source>
        <dbReference type="ARBA" id="ARBA00022741"/>
    </source>
</evidence>
<keyword evidence="7 10" id="KW-0862">Zinc</keyword>
<keyword evidence="6 10" id="KW-0378">Hydrolase</keyword>
<dbReference type="PROSITE" id="PS50936">
    <property type="entry name" value="ENGC_GTPASE"/>
    <property type="match status" value="1"/>
</dbReference>
<organism evidence="13 14">
    <name type="scientific">Candidatus Doudnabacteria bacterium Gr01-1014_77</name>
    <dbReference type="NCBI Taxonomy" id="2017133"/>
    <lineage>
        <taxon>Bacteria</taxon>
        <taxon>Candidatus Doudnaibacteriota</taxon>
    </lineage>
</organism>
<dbReference type="EMBL" id="VMFF01000012">
    <property type="protein sequence ID" value="TSC66188.1"/>
    <property type="molecule type" value="Genomic_DNA"/>
</dbReference>
<evidence type="ECO:0000259" key="12">
    <source>
        <dbReference type="PROSITE" id="PS51721"/>
    </source>
</evidence>
<comment type="cofactor">
    <cofactor evidence="10">
        <name>Zn(2+)</name>
        <dbReference type="ChEBI" id="CHEBI:29105"/>
    </cofactor>
    <text evidence="10">Binds 1 zinc ion per subunit.</text>
</comment>
<evidence type="ECO:0000256" key="6">
    <source>
        <dbReference type="ARBA" id="ARBA00022801"/>
    </source>
</evidence>
<sequence>MNLEFSTEDLGYNSYFEKKRNELNLDKFSVARVISEHKEAYKVKNINGEYLARITGKQIFNASSREDYPAVGDWVAITELDKNSAVIHNILPRATIIKRRHGDETQIIATNIDVAFVVESVDRDYNLNRFERYFALTEDSGVKPTIILNKVDLLSEKELDEKIIQLRDRFPHLDIIKTSTVNNKGLDELKGYIKKGKTYCFLGSSGVGKSSLINKLLSQTQIKTADISSYSGRGKHVTTTRQMYFLENGGMVIDNPGMREVGMTGVGKGIDMFFDEITILAQKCQYTDCTHTHEPSCEVMKAVKSGKLDKEKYANYVNLKKEAEFYKMHDIEKREKNRQFGKFKKVAMKELKEFKHKN</sequence>
<evidence type="ECO:0000313" key="13">
    <source>
        <dbReference type="EMBL" id="TSC66188.1"/>
    </source>
</evidence>
<comment type="subunit">
    <text evidence="10">Monomer. Associates with 30S ribosomal subunit, binds 16S rRNA.</text>
</comment>
<dbReference type="InterPro" id="IPR030378">
    <property type="entry name" value="G_CP_dom"/>
</dbReference>
<proteinExistence type="inferred from homology"/>
<dbReference type="InterPro" id="IPR010914">
    <property type="entry name" value="RsgA_GTPase_dom"/>
</dbReference>
<dbReference type="Pfam" id="PF03193">
    <property type="entry name" value="RsgA_GTPase"/>
    <property type="match status" value="1"/>
</dbReference>
<reference evidence="13 14" key="1">
    <citation type="submission" date="2017-07" db="EMBL/GenBank/DDBJ databases">
        <title>Mechanisms for carbon and nitrogen cycling indicate functional differentiation within the Candidate Phyla Radiation.</title>
        <authorList>
            <person name="Danczak R.E."/>
            <person name="Johnston M.D."/>
            <person name="Kenah C."/>
            <person name="Slattery M."/>
            <person name="Wrighton K.C."/>
            <person name="Wilkins M.J."/>
        </authorList>
    </citation>
    <scope>NUCLEOTIDE SEQUENCE [LARGE SCALE GENOMIC DNA]</scope>
    <source>
        <strain evidence="13">Gr01-1014_77</strain>
    </source>
</reference>
<comment type="similarity">
    <text evidence="10">Belongs to the TRAFAC class YlqF/YawG GTPase family. RsgA subfamily.</text>
</comment>
<keyword evidence="1 10" id="KW-0963">Cytoplasm</keyword>
<dbReference type="GO" id="GO:0042274">
    <property type="term" value="P:ribosomal small subunit biogenesis"/>
    <property type="evidence" value="ECO:0007669"/>
    <property type="project" value="UniProtKB-UniRule"/>
</dbReference>
<feature type="binding site" evidence="10">
    <location>
        <position position="297"/>
    </location>
    <ligand>
        <name>Zn(2+)</name>
        <dbReference type="ChEBI" id="CHEBI:29105"/>
    </ligand>
</feature>
<keyword evidence="4 10" id="KW-0699">rRNA-binding</keyword>
<dbReference type="GO" id="GO:0019843">
    <property type="term" value="F:rRNA binding"/>
    <property type="evidence" value="ECO:0007669"/>
    <property type="project" value="UniProtKB-KW"/>
</dbReference>
<evidence type="ECO:0000256" key="4">
    <source>
        <dbReference type="ARBA" id="ARBA00022730"/>
    </source>
</evidence>
<dbReference type="PANTHER" id="PTHR32120:SF10">
    <property type="entry name" value="SMALL RIBOSOMAL SUBUNIT BIOGENESIS GTPASE RSGA"/>
    <property type="match status" value="1"/>
</dbReference>
<dbReference type="NCBIfam" id="TIGR00157">
    <property type="entry name" value="ribosome small subunit-dependent GTPase A"/>
    <property type="match status" value="1"/>
</dbReference>
<dbReference type="EC" id="3.6.1.-" evidence="10"/>
<evidence type="ECO:0000259" key="11">
    <source>
        <dbReference type="PROSITE" id="PS50936"/>
    </source>
</evidence>
<accession>A0A554JD29</accession>
<dbReference type="Gene3D" id="1.10.40.50">
    <property type="entry name" value="Probable gtpase engc, domain 3"/>
    <property type="match status" value="1"/>
</dbReference>
<comment type="function">
    <text evidence="10">One of several proteins that assist in the late maturation steps of the functional core of the 30S ribosomal subunit. Helps release RbfA from mature subunits. May play a role in the assembly of ribosomal proteins into the subunit. Circularly permuted GTPase that catalyzes slow GTP hydrolysis, GTPase activity is stimulated by the 30S ribosomal subunit.</text>
</comment>
<feature type="binding site" evidence="10">
    <location>
        <position position="291"/>
    </location>
    <ligand>
        <name>Zn(2+)</name>
        <dbReference type="ChEBI" id="CHEBI:29105"/>
    </ligand>
</feature>
<feature type="domain" description="EngC GTPase" evidence="11">
    <location>
        <begin position="110"/>
        <end position="259"/>
    </location>
</feature>
<dbReference type="GO" id="GO:0005737">
    <property type="term" value="C:cytoplasm"/>
    <property type="evidence" value="ECO:0007669"/>
    <property type="project" value="UniProtKB-SubCell"/>
</dbReference>
<keyword evidence="5 10" id="KW-0547">Nucleotide-binding</keyword>
<dbReference type="PROSITE" id="PS51721">
    <property type="entry name" value="G_CP"/>
    <property type="match status" value="1"/>
</dbReference>
<feature type="domain" description="CP-type G" evidence="12">
    <location>
        <begin position="101"/>
        <end position="261"/>
    </location>
</feature>
<evidence type="ECO:0000256" key="8">
    <source>
        <dbReference type="ARBA" id="ARBA00022884"/>
    </source>
</evidence>
<feature type="binding site" evidence="10">
    <location>
        <position position="289"/>
    </location>
    <ligand>
        <name>Zn(2+)</name>
        <dbReference type="ChEBI" id="CHEBI:29105"/>
    </ligand>
</feature>
<dbReference type="SUPFAM" id="SSF52540">
    <property type="entry name" value="P-loop containing nucleoside triphosphate hydrolases"/>
    <property type="match status" value="1"/>
</dbReference>
<gene>
    <name evidence="10" type="primary">rsgA</name>
    <name evidence="13" type="ORF">G01um101477_183</name>
</gene>
<evidence type="ECO:0000256" key="9">
    <source>
        <dbReference type="ARBA" id="ARBA00023134"/>
    </source>
</evidence>
<evidence type="ECO:0000256" key="2">
    <source>
        <dbReference type="ARBA" id="ARBA00022517"/>
    </source>
</evidence>
<feature type="binding site" evidence="10">
    <location>
        <begin position="203"/>
        <end position="211"/>
    </location>
    <ligand>
        <name>GTP</name>
        <dbReference type="ChEBI" id="CHEBI:37565"/>
    </ligand>
</feature>
<evidence type="ECO:0000313" key="14">
    <source>
        <dbReference type="Proteomes" id="UP000319613"/>
    </source>
</evidence>
<comment type="subcellular location">
    <subcellularLocation>
        <location evidence="10">Cytoplasm</location>
    </subcellularLocation>
</comment>
<evidence type="ECO:0000256" key="1">
    <source>
        <dbReference type="ARBA" id="ARBA00022490"/>
    </source>
</evidence>
<evidence type="ECO:0000256" key="3">
    <source>
        <dbReference type="ARBA" id="ARBA00022723"/>
    </source>
</evidence>
<dbReference type="InterPro" id="IPR004881">
    <property type="entry name" value="Ribosome_biogen_GTPase_RsgA"/>
</dbReference>
<keyword evidence="8 10" id="KW-0694">RNA-binding</keyword>
<keyword evidence="3 10" id="KW-0479">Metal-binding</keyword>
<protein>
    <recommendedName>
        <fullName evidence="10">Small ribosomal subunit biogenesis GTPase RsgA</fullName>
        <ecNumber evidence="10">3.6.1.-</ecNumber>
    </recommendedName>
</protein>
<dbReference type="GO" id="GO:0003924">
    <property type="term" value="F:GTPase activity"/>
    <property type="evidence" value="ECO:0007669"/>
    <property type="project" value="UniProtKB-UniRule"/>
</dbReference>
<dbReference type="CDD" id="cd01854">
    <property type="entry name" value="YjeQ_EngC"/>
    <property type="match status" value="1"/>
</dbReference>
<feature type="binding site" evidence="10">
    <location>
        <begin position="149"/>
        <end position="152"/>
    </location>
    <ligand>
        <name>GTP</name>
        <dbReference type="ChEBI" id="CHEBI:37565"/>
    </ligand>
</feature>
<dbReference type="Proteomes" id="UP000319613">
    <property type="component" value="Unassembled WGS sequence"/>
</dbReference>
<keyword evidence="9 10" id="KW-0342">GTP-binding</keyword>
<dbReference type="AlphaFoldDB" id="A0A554JD29"/>
<name>A0A554JD29_9BACT</name>
<comment type="caution">
    <text evidence="13">The sequence shown here is derived from an EMBL/GenBank/DDBJ whole genome shotgun (WGS) entry which is preliminary data.</text>
</comment>
<dbReference type="HAMAP" id="MF_01820">
    <property type="entry name" value="GTPase_RsgA"/>
    <property type="match status" value="1"/>
</dbReference>
<evidence type="ECO:0000256" key="7">
    <source>
        <dbReference type="ARBA" id="ARBA00022833"/>
    </source>
</evidence>
<dbReference type="InterPro" id="IPR027417">
    <property type="entry name" value="P-loop_NTPase"/>
</dbReference>